<keyword evidence="1" id="KW-0472">Membrane</keyword>
<evidence type="ECO:0000256" key="2">
    <source>
        <dbReference type="SAM" id="SignalP"/>
    </source>
</evidence>
<feature type="chain" id="PRO_5026734380" evidence="2">
    <location>
        <begin position="20"/>
        <end position="279"/>
    </location>
</feature>
<keyword evidence="1" id="KW-1133">Transmembrane helix</keyword>
<dbReference type="PANTHER" id="PTHR39069">
    <property type="entry name" value="ECDYSONE-INDUCIBLE GENE E1, ISOFORM A"/>
    <property type="match status" value="1"/>
</dbReference>
<dbReference type="InterPro" id="IPR006149">
    <property type="entry name" value="EB_dom"/>
</dbReference>
<keyword evidence="1" id="KW-0812">Transmembrane</keyword>
<accession>A0A6I9XIL7</accession>
<evidence type="ECO:0000313" key="4">
    <source>
        <dbReference type="Proteomes" id="UP000504615"/>
    </source>
</evidence>
<dbReference type="PANTHER" id="PTHR39069:SF8">
    <property type="entry name" value="FI17111P1"/>
    <property type="match status" value="1"/>
</dbReference>
<feature type="transmembrane region" description="Helical" evidence="1">
    <location>
        <begin position="259"/>
        <end position="278"/>
    </location>
</feature>
<evidence type="ECO:0000256" key="1">
    <source>
        <dbReference type="SAM" id="Phobius"/>
    </source>
</evidence>
<evidence type="ECO:0000313" key="5">
    <source>
        <dbReference type="RefSeq" id="XP_011645481.1"/>
    </source>
</evidence>
<keyword evidence="4" id="KW-1185">Reference proteome</keyword>
<reference evidence="5" key="1">
    <citation type="submission" date="2025-08" db="UniProtKB">
        <authorList>
            <consortium name="RefSeq"/>
        </authorList>
    </citation>
    <scope>IDENTIFICATION</scope>
</reference>
<name>A0A6I9XIL7_9HYME</name>
<sequence length="279" mass="30941">MRTCVILCTIALAIDLANSLASDKIGPLVYRTCKHDQECNFQGAICNYTINQCVCSKSYVPASNKQRCVEKVNSINASCEDINQCLTFLQNTVCENGKCVCAPDYHYINNKCWKIIGYGESCKKNEECSRDIDGIICTENQTCECAAETVLNTEGTKCLPVARKMKDECIETVQCTTTFEHSTCLDKICQCEPDFHYEHELMKCFPNKAINEACANNYECYQAEDYENDSSNKSVVCDLNRCTCASDYVLQDNKCVSGGSFLVASLSIIASAIALLVLS</sequence>
<evidence type="ECO:0000259" key="3">
    <source>
        <dbReference type="Pfam" id="PF01683"/>
    </source>
</evidence>
<keyword evidence="2" id="KW-0732">Signal</keyword>
<proteinExistence type="predicted"/>
<dbReference type="Pfam" id="PF01683">
    <property type="entry name" value="EB"/>
    <property type="match status" value="1"/>
</dbReference>
<dbReference type="RefSeq" id="XP_011645481.1">
    <property type="nucleotide sequence ID" value="XM_011647179.1"/>
</dbReference>
<feature type="domain" description="EB" evidence="3">
    <location>
        <begin position="101"/>
        <end position="158"/>
    </location>
</feature>
<dbReference type="GeneID" id="105432381"/>
<gene>
    <name evidence="5" type="primary">LOC105432381</name>
</gene>
<dbReference type="Proteomes" id="UP000504615">
    <property type="component" value="Unplaced"/>
</dbReference>
<feature type="signal peptide" evidence="2">
    <location>
        <begin position="1"/>
        <end position="19"/>
    </location>
</feature>
<dbReference type="OrthoDB" id="5912242at2759"/>
<organism evidence="4 5">
    <name type="scientific">Pogonomyrmex barbatus</name>
    <name type="common">red harvester ant</name>
    <dbReference type="NCBI Taxonomy" id="144034"/>
    <lineage>
        <taxon>Eukaryota</taxon>
        <taxon>Metazoa</taxon>
        <taxon>Ecdysozoa</taxon>
        <taxon>Arthropoda</taxon>
        <taxon>Hexapoda</taxon>
        <taxon>Insecta</taxon>
        <taxon>Pterygota</taxon>
        <taxon>Neoptera</taxon>
        <taxon>Endopterygota</taxon>
        <taxon>Hymenoptera</taxon>
        <taxon>Apocrita</taxon>
        <taxon>Aculeata</taxon>
        <taxon>Formicoidea</taxon>
        <taxon>Formicidae</taxon>
        <taxon>Myrmicinae</taxon>
        <taxon>Pogonomyrmex</taxon>
    </lineage>
</organism>
<protein>
    <submittedName>
        <fullName evidence="5">Zonadhesin isoform X2</fullName>
    </submittedName>
</protein>
<dbReference type="AlphaFoldDB" id="A0A6I9XIL7"/>